<feature type="region of interest" description="Disordered" evidence="1">
    <location>
        <begin position="279"/>
        <end position="306"/>
    </location>
</feature>
<dbReference type="Proteomes" id="UP000190776">
    <property type="component" value="Unassembled WGS sequence"/>
</dbReference>
<feature type="region of interest" description="Disordered" evidence="1">
    <location>
        <begin position="318"/>
        <end position="345"/>
    </location>
</feature>
<evidence type="ECO:0000256" key="1">
    <source>
        <dbReference type="SAM" id="MobiDB-lite"/>
    </source>
</evidence>
<reference evidence="3 4" key="1">
    <citation type="submission" date="2017-01" db="EMBL/GenBank/DDBJ databases">
        <title>Draft genome sequence of Diplodia seriata F98.1, a fungal species involved in grapevine trunk diseases.</title>
        <authorList>
            <person name="Robert-Siegwald G."/>
            <person name="Vallet J."/>
            <person name="Abou-Mansour E."/>
            <person name="Xu J."/>
            <person name="Rey P."/>
            <person name="Bertsch C."/>
            <person name="Rego C."/>
            <person name="Larignon P."/>
            <person name="Fontaine F."/>
            <person name="Lebrun M.-H."/>
        </authorList>
    </citation>
    <scope>NUCLEOTIDE SEQUENCE [LARGE SCALE GENOMIC DNA]</scope>
    <source>
        <strain evidence="3 4">F98.1</strain>
    </source>
</reference>
<sequence>MSVLPETNDGEVTSWIPLTAAFTPTEGCESAFRLNGPSLVAFDPGYGLDIDQRVKCAPSAVTTWWEQGRLGVGPSEHTAVSIQPLTCPHEWSTVASSIKDGSSTQAMCCPPGYYLTSGVPGSVAGDCFSDVKRGDVLTYASTESTATEVWYTSTTTLSASSHVGAIAVVGWNVARAATSTTPAPTSTSGDVNAASMDASSTASRLPSSASATTLSSSSPRSSSASLPTTASAALATSSTTSSSTPISPGVKAGIGLGVSLGVVGVVALVMALIVLRRRSKKTSQNDPAPESAAYLETKPAPPPMYSVEGQRQIFELPHRTSRQAAELPGQHSPVELDTGFRRNKG</sequence>
<gene>
    <name evidence="3" type="ORF">BK809_0001221</name>
</gene>
<feature type="compositionally biased region" description="Low complexity" evidence="1">
    <location>
        <begin position="179"/>
        <end position="188"/>
    </location>
</feature>
<keyword evidence="2" id="KW-0812">Transmembrane</keyword>
<organism evidence="3 4">
    <name type="scientific">Diplodia seriata</name>
    <dbReference type="NCBI Taxonomy" id="420778"/>
    <lineage>
        <taxon>Eukaryota</taxon>
        <taxon>Fungi</taxon>
        <taxon>Dikarya</taxon>
        <taxon>Ascomycota</taxon>
        <taxon>Pezizomycotina</taxon>
        <taxon>Dothideomycetes</taxon>
        <taxon>Dothideomycetes incertae sedis</taxon>
        <taxon>Botryosphaeriales</taxon>
        <taxon>Botryosphaeriaceae</taxon>
        <taxon>Diplodia</taxon>
    </lineage>
</organism>
<evidence type="ECO:0000256" key="2">
    <source>
        <dbReference type="SAM" id="Phobius"/>
    </source>
</evidence>
<feature type="compositionally biased region" description="Low complexity" evidence="1">
    <location>
        <begin position="198"/>
        <end position="226"/>
    </location>
</feature>
<dbReference type="STRING" id="420778.A0A1S8B697"/>
<dbReference type="AlphaFoldDB" id="A0A1S8B697"/>
<evidence type="ECO:0000313" key="4">
    <source>
        <dbReference type="Proteomes" id="UP000190776"/>
    </source>
</evidence>
<keyword evidence="2" id="KW-1133">Transmembrane helix</keyword>
<name>A0A1S8B697_9PEZI</name>
<proteinExistence type="predicted"/>
<evidence type="ECO:0000313" key="3">
    <source>
        <dbReference type="EMBL" id="OMP83029.1"/>
    </source>
</evidence>
<feature type="region of interest" description="Disordered" evidence="1">
    <location>
        <begin position="179"/>
        <end position="226"/>
    </location>
</feature>
<comment type="caution">
    <text evidence="3">The sequence shown here is derived from an EMBL/GenBank/DDBJ whole genome shotgun (WGS) entry which is preliminary data.</text>
</comment>
<dbReference type="OrthoDB" id="4497263at2759"/>
<accession>A0A1S8B697</accession>
<keyword evidence="2" id="KW-0472">Membrane</keyword>
<feature type="transmembrane region" description="Helical" evidence="2">
    <location>
        <begin position="252"/>
        <end position="275"/>
    </location>
</feature>
<protein>
    <submittedName>
        <fullName evidence="3">Uncharacterized protein</fullName>
    </submittedName>
</protein>
<dbReference type="EMBL" id="MSZU01000113">
    <property type="protein sequence ID" value="OMP83029.1"/>
    <property type="molecule type" value="Genomic_DNA"/>
</dbReference>